<sequence length="45" mass="5017">DKHPRRDAGLKVMELVVNPLSSKTPLCYLGNFFTENTNKVSLADP</sequence>
<comment type="caution">
    <text evidence="1">The sequence shown here is derived from an EMBL/GenBank/DDBJ whole genome shotgun (WGS) entry which is preliminary data.</text>
</comment>
<feature type="non-terminal residue" evidence="1">
    <location>
        <position position="45"/>
    </location>
</feature>
<keyword evidence="2" id="KW-1185">Reference proteome</keyword>
<dbReference type="AlphaFoldDB" id="A0A9N9HYM9"/>
<protein>
    <submittedName>
        <fullName evidence="1">12856_t:CDS:1</fullName>
    </submittedName>
</protein>
<evidence type="ECO:0000313" key="2">
    <source>
        <dbReference type="Proteomes" id="UP000789342"/>
    </source>
</evidence>
<gene>
    <name evidence="1" type="ORF">AMORRO_LOCUS12829</name>
</gene>
<proteinExistence type="predicted"/>
<feature type="non-terminal residue" evidence="1">
    <location>
        <position position="1"/>
    </location>
</feature>
<reference evidence="1" key="1">
    <citation type="submission" date="2021-06" db="EMBL/GenBank/DDBJ databases">
        <authorList>
            <person name="Kallberg Y."/>
            <person name="Tangrot J."/>
            <person name="Rosling A."/>
        </authorList>
    </citation>
    <scope>NUCLEOTIDE SEQUENCE</scope>
    <source>
        <strain evidence="1">CL551</strain>
    </source>
</reference>
<name>A0A9N9HYM9_9GLOM</name>
<accession>A0A9N9HYM9</accession>
<organism evidence="1 2">
    <name type="scientific">Acaulospora morrowiae</name>
    <dbReference type="NCBI Taxonomy" id="94023"/>
    <lineage>
        <taxon>Eukaryota</taxon>
        <taxon>Fungi</taxon>
        <taxon>Fungi incertae sedis</taxon>
        <taxon>Mucoromycota</taxon>
        <taxon>Glomeromycotina</taxon>
        <taxon>Glomeromycetes</taxon>
        <taxon>Diversisporales</taxon>
        <taxon>Acaulosporaceae</taxon>
        <taxon>Acaulospora</taxon>
    </lineage>
</organism>
<dbReference type="Proteomes" id="UP000789342">
    <property type="component" value="Unassembled WGS sequence"/>
</dbReference>
<evidence type="ECO:0000313" key="1">
    <source>
        <dbReference type="EMBL" id="CAG8713232.1"/>
    </source>
</evidence>
<dbReference type="EMBL" id="CAJVPV010020007">
    <property type="protein sequence ID" value="CAG8713232.1"/>
    <property type="molecule type" value="Genomic_DNA"/>
</dbReference>